<dbReference type="PANTHER" id="PTHR44757:SF2">
    <property type="entry name" value="BIOFILM ARCHITECTURE MAINTENANCE PROTEIN MBAA"/>
    <property type="match status" value="1"/>
</dbReference>
<organism evidence="3 4">
    <name type="scientific">Hymenobacter coccineus</name>
    <dbReference type="NCBI Taxonomy" id="1908235"/>
    <lineage>
        <taxon>Bacteria</taxon>
        <taxon>Pseudomonadati</taxon>
        <taxon>Bacteroidota</taxon>
        <taxon>Cytophagia</taxon>
        <taxon>Cytophagales</taxon>
        <taxon>Hymenobacteraceae</taxon>
        <taxon>Hymenobacter</taxon>
    </lineage>
</organism>
<evidence type="ECO:0000313" key="3">
    <source>
        <dbReference type="EMBL" id="OGX91616.1"/>
    </source>
</evidence>
<dbReference type="Gene3D" id="3.30.450.20">
    <property type="entry name" value="PAS domain"/>
    <property type="match status" value="4"/>
</dbReference>
<dbReference type="InterPro" id="IPR001610">
    <property type="entry name" value="PAC"/>
</dbReference>
<dbReference type="InterPro" id="IPR013656">
    <property type="entry name" value="PAS_4"/>
</dbReference>
<comment type="caution">
    <text evidence="3">The sequence shown here is derived from an EMBL/GenBank/DDBJ whole genome shotgun (WGS) entry which is preliminary data.</text>
</comment>
<protein>
    <recommendedName>
        <fullName evidence="5">PAS domain-containing protein</fullName>
    </recommendedName>
</protein>
<dbReference type="Pfam" id="PF13426">
    <property type="entry name" value="PAS_9"/>
    <property type="match status" value="1"/>
</dbReference>
<dbReference type="Proteomes" id="UP000177506">
    <property type="component" value="Unassembled WGS sequence"/>
</dbReference>
<dbReference type="CDD" id="cd00130">
    <property type="entry name" value="PAS"/>
    <property type="match status" value="4"/>
</dbReference>
<dbReference type="SMART" id="SM00091">
    <property type="entry name" value="PAS"/>
    <property type="match status" value="4"/>
</dbReference>
<feature type="domain" description="PAS" evidence="1">
    <location>
        <begin position="6"/>
        <end position="76"/>
    </location>
</feature>
<dbReference type="InterPro" id="IPR000700">
    <property type="entry name" value="PAS-assoc_C"/>
</dbReference>
<dbReference type="PROSITE" id="PS50113">
    <property type="entry name" value="PAC"/>
    <property type="match status" value="1"/>
</dbReference>
<gene>
    <name evidence="3" type="ORF">BEN49_04350</name>
</gene>
<sequence length="554" mass="60640">MGPISDFQFLEDLMTCSPDVLCAVDLEGTLERMSTACRVALGFEPAELLGRPFAELLHPDDRAAVAAQLRQAAANEPVHFHCRCLNRAGQPVAMGWSVSRAPDSGVLLCFGKPVPGARRGRWSSAVGGRTAAYRADAPGRTESEQRFRLLFEKTLSLSAFLDMQGRTLDINAAFLGFLRQPKQRVLQRPLTDFLALEFRALFIEKFAEALSGRTVHYDAVALDAAGRKLTLRVTKTPLLVNGLLVGIHVAALDTTAFSAAQEELAHLAEQHLTILESISGAFLSFDIHCHLIYLNREAEQLFGLDRAAHVGRSAGQVFPEALTGVYRAKCEEAFATGCVTQFETYAPHLGRWLDVKLFPSPSGLLVYILDITDLIKSAKQLKLLALVAEGTDNGVVIAGADGGIEWVNASFTKHTGYTLAEMVGRKGGHVLQGPETDPAAVQLFRVGLQQTVPFSVTLLNYTKAGQKLWLTIDVTPIHNQAGELTQYIALLQNINFRKETEARQGQMTQDLYAHNRDLQQFTYMISHNLRAPLANALGLATLLTKLGKDTDSFD</sequence>
<keyword evidence="4" id="KW-1185">Reference proteome</keyword>
<dbReference type="SUPFAM" id="SSF55785">
    <property type="entry name" value="PYP-like sensor domain (PAS domain)"/>
    <property type="match status" value="4"/>
</dbReference>
<dbReference type="Gene3D" id="1.10.287.130">
    <property type="match status" value="1"/>
</dbReference>
<dbReference type="SMART" id="SM00086">
    <property type="entry name" value="PAC"/>
    <property type="match status" value="1"/>
</dbReference>
<reference evidence="3 4" key="1">
    <citation type="submission" date="2016-08" db="EMBL/GenBank/DDBJ databases">
        <title>Hymenobacter coccineus sp. nov., Hymenobacter lapidarius sp. nov. and Hymenobacter glacialis sp. nov., isolated from Antarctic soil.</title>
        <authorList>
            <person name="Sedlacek I."/>
            <person name="Kralova S."/>
            <person name="Kyrova K."/>
            <person name="Maslanova I."/>
            <person name="Stankova E."/>
            <person name="Vrbovska V."/>
            <person name="Nemec M."/>
            <person name="Bartak M."/>
            <person name="Svec P."/>
            <person name="Busse H.-J."/>
            <person name="Pantucek R."/>
        </authorList>
    </citation>
    <scope>NUCLEOTIDE SEQUENCE [LARGE SCALE GENOMIC DNA]</scope>
    <source>
        <strain evidence="3 4">CCM 8649</strain>
    </source>
</reference>
<evidence type="ECO:0000313" key="4">
    <source>
        <dbReference type="Proteomes" id="UP000177506"/>
    </source>
</evidence>
<dbReference type="InterPro" id="IPR052155">
    <property type="entry name" value="Biofilm_reg_signaling"/>
</dbReference>
<dbReference type="EMBL" id="MDZA01000044">
    <property type="protein sequence ID" value="OGX91616.1"/>
    <property type="molecule type" value="Genomic_DNA"/>
</dbReference>
<dbReference type="AlphaFoldDB" id="A0A1G1TL56"/>
<dbReference type="PANTHER" id="PTHR44757">
    <property type="entry name" value="DIGUANYLATE CYCLASE DGCP"/>
    <property type="match status" value="1"/>
</dbReference>
<evidence type="ECO:0000259" key="1">
    <source>
        <dbReference type="PROSITE" id="PS50112"/>
    </source>
</evidence>
<accession>A0A1G1TL56</accession>
<name>A0A1G1TL56_9BACT</name>
<feature type="domain" description="PAS" evidence="1">
    <location>
        <begin position="380"/>
        <end position="451"/>
    </location>
</feature>
<dbReference type="SUPFAM" id="SSF47384">
    <property type="entry name" value="Homodimeric domain of signal transducing histidine kinase"/>
    <property type="match status" value="1"/>
</dbReference>
<dbReference type="InterPro" id="IPR036097">
    <property type="entry name" value="HisK_dim/P_sf"/>
</dbReference>
<dbReference type="OrthoDB" id="9766459at2"/>
<feature type="domain" description="PAC" evidence="2">
    <location>
        <begin position="452"/>
        <end position="506"/>
    </location>
</feature>
<dbReference type="NCBIfam" id="TIGR00229">
    <property type="entry name" value="sensory_box"/>
    <property type="match status" value="4"/>
</dbReference>
<dbReference type="InterPro" id="IPR035965">
    <property type="entry name" value="PAS-like_dom_sf"/>
</dbReference>
<proteinExistence type="predicted"/>
<dbReference type="Pfam" id="PF08448">
    <property type="entry name" value="PAS_4"/>
    <property type="match status" value="3"/>
</dbReference>
<dbReference type="InterPro" id="IPR000014">
    <property type="entry name" value="PAS"/>
</dbReference>
<evidence type="ECO:0000259" key="2">
    <source>
        <dbReference type="PROSITE" id="PS50113"/>
    </source>
</evidence>
<dbReference type="GO" id="GO:0000155">
    <property type="term" value="F:phosphorelay sensor kinase activity"/>
    <property type="evidence" value="ECO:0007669"/>
    <property type="project" value="InterPro"/>
</dbReference>
<dbReference type="PROSITE" id="PS50112">
    <property type="entry name" value="PAS"/>
    <property type="match status" value="3"/>
</dbReference>
<dbReference type="RefSeq" id="WP_070740862.1">
    <property type="nucleotide sequence ID" value="NZ_MDZA01000044.1"/>
</dbReference>
<evidence type="ECO:0008006" key="5">
    <source>
        <dbReference type="Google" id="ProtNLM"/>
    </source>
</evidence>
<feature type="domain" description="PAS" evidence="1">
    <location>
        <begin position="267"/>
        <end position="313"/>
    </location>
</feature>